<keyword evidence="3" id="KW-1185">Reference proteome</keyword>
<reference evidence="2 3" key="1">
    <citation type="journal article" date="2014" name="Int. J. Syst. Evol. Microbiol.">
        <title>Complete genome sequence of Corynebacterium casei LMG S-19264T (=DSM 44701T), isolated from a smear-ripened cheese.</title>
        <authorList>
            <consortium name="US DOE Joint Genome Institute (JGI-PGF)"/>
            <person name="Walter F."/>
            <person name="Albersmeier A."/>
            <person name="Kalinowski J."/>
            <person name="Ruckert C."/>
        </authorList>
    </citation>
    <scope>NUCLEOTIDE SEQUENCE [LARGE SCALE GENOMIC DNA]</scope>
    <source>
        <strain evidence="2 3">KCTC 12285</strain>
    </source>
</reference>
<dbReference type="InterPro" id="IPR046863">
    <property type="entry name" value="MbnP-like_dom"/>
</dbReference>
<accession>A0A918JWI0</accession>
<evidence type="ECO:0000313" key="2">
    <source>
        <dbReference type="EMBL" id="GGX19971.1"/>
    </source>
</evidence>
<feature type="domain" description="Copper-binding protein MbnP-like" evidence="1">
    <location>
        <begin position="26"/>
        <end position="217"/>
    </location>
</feature>
<name>A0A918JWI0_9FLAO</name>
<comment type="caution">
    <text evidence="2">The sequence shown here is derived from an EMBL/GenBank/DDBJ whole genome shotgun (WGS) entry which is preliminary data.</text>
</comment>
<organism evidence="2 3">
    <name type="scientific">Aquimarina muelleri</name>
    <dbReference type="NCBI Taxonomy" id="279356"/>
    <lineage>
        <taxon>Bacteria</taxon>
        <taxon>Pseudomonadati</taxon>
        <taxon>Bacteroidota</taxon>
        <taxon>Flavobacteriia</taxon>
        <taxon>Flavobacteriales</taxon>
        <taxon>Flavobacteriaceae</taxon>
        <taxon>Aquimarina</taxon>
    </lineage>
</organism>
<dbReference type="AlphaFoldDB" id="A0A918JWI0"/>
<gene>
    <name evidence="2" type="ORF">GCM10007384_21680</name>
</gene>
<proteinExistence type="predicted"/>
<evidence type="ECO:0000259" key="1">
    <source>
        <dbReference type="Pfam" id="PF20243"/>
    </source>
</evidence>
<dbReference type="PROSITE" id="PS51257">
    <property type="entry name" value="PROKAR_LIPOPROTEIN"/>
    <property type="match status" value="1"/>
</dbReference>
<evidence type="ECO:0000313" key="3">
    <source>
        <dbReference type="Proteomes" id="UP000601108"/>
    </source>
</evidence>
<dbReference type="EMBL" id="BMWS01000013">
    <property type="protein sequence ID" value="GGX19971.1"/>
    <property type="molecule type" value="Genomic_DNA"/>
</dbReference>
<dbReference type="Pfam" id="PF20243">
    <property type="entry name" value="MbnP"/>
    <property type="match status" value="1"/>
</dbReference>
<dbReference type="RefSeq" id="WP_027414224.1">
    <property type="nucleotide sequence ID" value="NZ_BMWS01000013.1"/>
</dbReference>
<sequence>MKNIIIIVFTILAITSCKDDDDVKVGSVNLNFNNSIENTSIIMNNTSYTNKSGETYTISQLKYIISNIVFIKANGEEFKYPTEKSYFLINEEVAESKTIELNTISEGEYTKIRFGIGVDQSKYPLHRTNNFIPTAQENEMLWSWSAGYIFLKFEGGYSVGGQENTDFKIHIGSHGTTLDNYKEVILDLPNTLNIKENATSRVVINADIAKIFDSVNTHSLSIKSDIQVDPENAPKIAENSATMFSAASINE</sequence>
<dbReference type="Proteomes" id="UP000601108">
    <property type="component" value="Unassembled WGS sequence"/>
</dbReference>
<protein>
    <recommendedName>
        <fullName evidence="1">Copper-binding protein MbnP-like domain-containing protein</fullName>
    </recommendedName>
</protein>